<dbReference type="AlphaFoldDB" id="J4WX75"/>
<keyword evidence="1" id="KW-0732">Signal</keyword>
<feature type="signal peptide" evidence="1">
    <location>
        <begin position="1"/>
        <end position="17"/>
    </location>
</feature>
<feature type="chain" id="PRO_5003782510" evidence="1">
    <location>
        <begin position="18"/>
        <end position="163"/>
    </location>
</feature>
<evidence type="ECO:0000256" key="1">
    <source>
        <dbReference type="SAM" id="SignalP"/>
    </source>
</evidence>
<evidence type="ECO:0000313" key="3">
    <source>
        <dbReference type="Proteomes" id="UP000010116"/>
    </source>
</evidence>
<accession>J4WX75</accession>
<dbReference type="HOGENOM" id="CLU_1625908_0_0_6"/>
<evidence type="ECO:0000313" key="2">
    <source>
        <dbReference type="EMBL" id="EJP72670.1"/>
    </source>
</evidence>
<dbReference type="EMBL" id="JH611190">
    <property type="protein sequence ID" value="EJP72670.1"/>
    <property type="molecule type" value="Genomic_DNA"/>
</dbReference>
<name>J4WX75_9GAMM</name>
<gene>
    <name evidence="2" type="ORF">NT02SARS_1170</name>
</gene>
<dbReference type="Proteomes" id="UP000010116">
    <property type="component" value="Unassembled WGS sequence"/>
</dbReference>
<protein>
    <submittedName>
        <fullName evidence="2">Uncharacterized protein</fullName>
    </submittedName>
</protein>
<reference evidence="2 3" key="1">
    <citation type="journal article" date="2012" name="ISME J.">
        <title>Genomic insights to SAR86, an abundant and uncultivated marine bacterial lineage.</title>
        <authorList>
            <person name="Dupont C.L."/>
            <person name="Rusch D.B."/>
            <person name="Yooseph S."/>
            <person name="Lombardo M.J."/>
            <person name="Richter R.A."/>
            <person name="Valas R."/>
            <person name="Novotny M."/>
            <person name="Yee-Greenbaum J."/>
            <person name="Selengut J.D."/>
            <person name="Haft D.H."/>
            <person name="Halpern A.L."/>
            <person name="Lasken R.S."/>
            <person name="Nealson K."/>
            <person name="Friedman R."/>
            <person name="Venter J.C."/>
        </authorList>
    </citation>
    <scope>NUCLEOTIDE SEQUENCE [LARGE SCALE GENOMIC DNA]</scope>
</reference>
<proteinExistence type="predicted"/>
<sequence>MINKFILLLALSINAYANDIYSSINEMLLSKNTALEHQVYNQINQNFESSLGYINRTASYIKIVMTDPSNETYSIYDSYIEYCDMDFNECSTINEPQIINSPFFKILSSGIKDNDDLDDILIFNQDEELGQNTIKIHHQANLIELSYYDSLGILNKIKISKIQ</sequence>
<organism evidence="2 3">
    <name type="scientific">SAR86 cluster bacterium SAR86B</name>
    <dbReference type="NCBI Taxonomy" id="1123867"/>
    <lineage>
        <taxon>Bacteria</taxon>
        <taxon>Pseudomonadati</taxon>
        <taxon>Pseudomonadota</taxon>
        <taxon>Gammaproteobacteria</taxon>
        <taxon>SAR86 cluster</taxon>
    </lineage>
</organism>